<evidence type="ECO:0000313" key="1">
    <source>
        <dbReference type="EMBL" id="AAR37778.1"/>
    </source>
</evidence>
<accession>Q6SH41</accession>
<reference evidence="1" key="2">
    <citation type="submission" date="2003-12" db="EMBL/GenBank/DDBJ databases">
        <title>Monterey Bay Coastal Ocean Microbial Observatory environmental clone sequencing.</title>
        <authorList>
            <person name="DeLong E.F."/>
        </authorList>
    </citation>
    <scope>NUCLEOTIDE SEQUENCE</scope>
</reference>
<name>Q6SH41_9BACT</name>
<dbReference type="SUPFAM" id="SSF52540">
    <property type="entry name" value="P-loop containing nucleoside triphosphate hydrolases"/>
    <property type="match status" value="1"/>
</dbReference>
<proteinExistence type="predicted"/>
<dbReference type="EMBL" id="AY458639">
    <property type="protein sequence ID" value="AAR37778.1"/>
    <property type="molecule type" value="Genomic_DNA"/>
</dbReference>
<dbReference type="PANTHER" id="PTHR36451:SF1">
    <property type="entry name" value="OMEGA-HYDROXY-BETA-DIHYDROMENAQUINONE-9 SULFOTRANSFERASE STF3"/>
    <property type="match status" value="1"/>
</dbReference>
<dbReference type="InterPro" id="IPR052736">
    <property type="entry name" value="Stf3_sulfotransferase"/>
</dbReference>
<dbReference type="AlphaFoldDB" id="Q6SH41"/>
<reference evidence="1" key="1">
    <citation type="submission" date="2003-11" db="EMBL/GenBank/DDBJ databases">
        <authorList>
            <person name="Heidelberg J.F."/>
            <person name="Eisen J.A."/>
            <person name="Nelson W.C."/>
            <person name="DeLong E.F."/>
        </authorList>
    </citation>
    <scope>NUCLEOTIDE SEQUENCE</scope>
</reference>
<protein>
    <submittedName>
        <fullName evidence="1">Conserved domain protein</fullName>
    </submittedName>
</protein>
<sequence length="383" mass="43605">MLSIDEILAQGLTRSQSARYEDTGFIKPLTALIDALNTEADLNTAGVAFHQARLQGLLQNRKALEDWTRKHPEIAEETLLAPIVIVGLPRTGTTLLHRTIATDTGLMAPLWYEVRQPAPIDMNFVSDDGRIAIAKAEVDAMLAAMPGLAAIHPIDAIAPDEEIMLLEHSFISTVPECYASIPKYGEALYAQDPSASYDYLYKMLQFLQWQKRHKGELGQRWLLKTPHHLHYPQQLFQTFPDAVVIQTHRHPIEVMPSYASMMCELAAPFANNLNKQALAAHWVNKWQQGLTATQHYRDLHPDAPYFDLQFQDSIHKPESVLSQLYAFANLELTDQTLQEMQRWREFNQREARPEHHYTAEEFGLEEGQLNLQFADYIARHVSG</sequence>
<dbReference type="Gene3D" id="3.40.50.300">
    <property type="entry name" value="P-loop containing nucleotide triphosphate hydrolases"/>
    <property type="match status" value="1"/>
</dbReference>
<dbReference type="Pfam" id="PF13469">
    <property type="entry name" value="Sulfotransfer_3"/>
    <property type="match status" value="1"/>
</dbReference>
<organism evidence="1">
    <name type="scientific">uncultured marine bacterium 442</name>
    <dbReference type="NCBI Taxonomy" id="257392"/>
    <lineage>
        <taxon>Bacteria</taxon>
        <taxon>environmental samples</taxon>
    </lineage>
</organism>
<gene>
    <name evidence="1" type="ORF">MBMO_EBAC000-63A02.56</name>
</gene>
<dbReference type="InterPro" id="IPR027417">
    <property type="entry name" value="P-loop_NTPase"/>
</dbReference>
<dbReference type="PANTHER" id="PTHR36451">
    <property type="entry name" value="PAPS-DEPENDENT SULFOTRANSFERASE STF3"/>
    <property type="match status" value="1"/>
</dbReference>